<reference evidence="2 3" key="1">
    <citation type="submission" date="2012-06" db="EMBL/GenBank/DDBJ databases">
        <title>Genomic anatomy of Escherichia coli O157:H7 outbreaks.</title>
        <authorList>
            <person name="Eppinger M."/>
            <person name="Daugherty S."/>
            <person name="Agrawal S."/>
            <person name="Galens K."/>
            <person name="Tallon L."/>
            <person name="Shefchek K."/>
            <person name="Parankush S."/>
            <person name="Cebula T.A."/>
            <person name="Feng P."/>
            <person name="Soderlund R."/>
            <person name="Mammel M.K."/>
            <person name="DebRoy C."/>
            <person name="Dudley E.G."/>
            <person name="Tarr P.I."/>
            <person name="Fraser-Liggett C."/>
            <person name="Ravel J."/>
        </authorList>
    </citation>
    <scope>NUCLEOTIDE SEQUENCE [LARGE SCALE GENOMIC DNA]</scope>
    <source>
        <strain evidence="2 3">EC1870</strain>
    </source>
</reference>
<feature type="transmembrane region" description="Helical" evidence="1">
    <location>
        <begin position="122"/>
        <end position="147"/>
    </location>
</feature>
<organism evidence="2 3">
    <name type="scientific">Escherichia coli EC1870</name>
    <dbReference type="NCBI Taxonomy" id="1005554"/>
    <lineage>
        <taxon>Bacteria</taxon>
        <taxon>Pseudomonadati</taxon>
        <taxon>Pseudomonadota</taxon>
        <taxon>Gammaproteobacteria</taxon>
        <taxon>Enterobacterales</taxon>
        <taxon>Enterobacteriaceae</taxon>
        <taxon>Escherichia</taxon>
    </lineage>
</organism>
<accession>A0AAV3HDJ2</accession>
<keyword evidence="1" id="KW-1133">Transmembrane helix</keyword>
<proteinExistence type="predicted"/>
<gene>
    <name evidence="2" type="ORF">ECEC1870_0463</name>
</gene>
<comment type="caution">
    <text evidence="2">The sequence shown here is derived from an EMBL/GenBank/DDBJ whole genome shotgun (WGS) entry which is preliminary data.</text>
</comment>
<name>A0AAV3HDJ2_ECOLX</name>
<dbReference type="EMBL" id="AMVG01000059">
    <property type="protein sequence ID" value="EKJ52759.1"/>
    <property type="molecule type" value="Genomic_DNA"/>
</dbReference>
<keyword evidence="1" id="KW-0472">Membrane</keyword>
<feature type="transmembrane region" description="Helical" evidence="1">
    <location>
        <begin position="153"/>
        <end position="172"/>
    </location>
</feature>
<protein>
    <submittedName>
        <fullName evidence="2">Membrane protein</fullName>
    </submittedName>
</protein>
<keyword evidence="1" id="KW-0812">Transmembrane</keyword>
<evidence type="ECO:0000256" key="1">
    <source>
        <dbReference type="SAM" id="Phobius"/>
    </source>
</evidence>
<evidence type="ECO:0000313" key="2">
    <source>
        <dbReference type="EMBL" id="EKJ52759.1"/>
    </source>
</evidence>
<sequence length="176" mass="18734">MIRSRHPLRGHGRMRLSYPAELLAYQLKAVKHQVPYAVQFIIAVFPDFRNTVAVPQVRKTDFLPVAAFFRPSAAGVVAVFPLLPLCAAIPGQLVPAVPPEPLCFWAVAVTVFCAADHPACGVIVILCVSGLFQPVACGILVSLSAYPVSARRLRLQVAAAVIAISLVAFAIAQPGA</sequence>
<feature type="transmembrane region" description="Helical" evidence="1">
    <location>
        <begin position="68"/>
        <end position="90"/>
    </location>
</feature>
<dbReference type="Proteomes" id="UP000006789">
    <property type="component" value="Unassembled WGS sequence"/>
</dbReference>
<dbReference type="AlphaFoldDB" id="A0AAV3HDJ2"/>
<evidence type="ECO:0000313" key="3">
    <source>
        <dbReference type="Proteomes" id="UP000006789"/>
    </source>
</evidence>